<proteinExistence type="predicted"/>
<evidence type="ECO:0000313" key="1">
    <source>
        <dbReference type="EMBL" id="BDM67852.1"/>
    </source>
</evidence>
<dbReference type="EMBL" id="AP026073">
    <property type="protein sequence ID" value="BDM67852.1"/>
    <property type="molecule type" value="Genomic_DNA"/>
</dbReference>
<protein>
    <recommendedName>
        <fullName evidence="3">Secreted protein</fullName>
    </recommendedName>
</protein>
<reference evidence="1" key="1">
    <citation type="submission" date="2022-06" db="EMBL/GenBank/DDBJ databases">
        <title>Complete genome sequence of Streptomyces nigrescens HEK616.</title>
        <authorList>
            <person name="Asamizu S."/>
            <person name="Onaka H."/>
        </authorList>
    </citation>
    <scope>NUCLEOTIDE SEQUENCE</scope>
    <source>
        <strain evidence="1">HEK616</strain>
    </source>
</reference>
<sequence length="79" mass="8529">MPSLTVVFSSCTLIYISPGLYGPLVIGCHKLQPATPRNSFRLGVISSHARTPAAGNRWRTAHGGVLMRHIDTMAIVKVT</sequence>
<dbReference type="Proteomes" id="UP001059597">
    <property type="component" value="Chromosome"/>
</dbReference>
<accession>A0ABM7ZN94</accession>
<keyword evidence="2" id="KW-1185">Reference proteome</keyword>
<gene>
    <name evidence="1" type="ORF">HEK616_13390</name>
</gene>
<organism evidence="1 2">
    <name type="scientific">Streptomyces nigrescens</name>
    <dbReference type="NCBI Taxonomy" id="1920"/>
    <lineage>
        <taxon>Bacteria</taxon>
        <taxon>Bacillati</taxon>
        <taxon>Actinomycetota</taxon>
        <taxon>Actinomycetes</taxon>
        <taxon>Kitasatosporales</taxon>
        <taxon>Streptomycetaceae</taxon>
        <taxon>Streptomyces</taxon>
    </lineage>
</organism>
<evidence type="ECO:0008006" key="3">
    <source>
        <dbReference type="Google" id="ProtNLM"/>
    </source>
</evidence>
<evidence type="ECO:0000313" key="2">
    <source>
        <dbReference type="Proteomes" id="UP001059597"/>
    </source>
</evidence>
<name>A0ABM7ZN94_STRNI</name>